<organism evidence="2 3">
    <name type="scientific">Corynebacterium nasicanis</name>
    <dbReference type="NCBI Taxonomy" id="1448267"/>
    <lineage>
        <taxon>Bacteria</taxon>
        <taxon>Bacillati</taxon>
        <taxon>Actinomycetota</taxon>
        <taxon>Actinomycetes</taxon>
        <taxon>Mycobacteriales</taxon>
        <taxon>Corynebacteriaceae</taxon>
        <taxon>Corynebacterium</taxon>
    </lineage>
</organism>
<accession>A0ABW1QCT3</accession>
<dbReference type="Gene3D" id="1.10.260.40">
    <property type="entry name" value="lambda repressor-like DNA-binding domains"/>
    <property type="match status" value="1"/>
</dbReference>
<dbReference type="SUPFAM" id="SSF47413">
    <property type="entry name" value="lambda repressor-like DNA-binding domains"/>
    <property type="match status" value="1"/>
</dbReference>
<dbReference type="RefSeq" id="WP_377001730.1">
    <property type="nucleotide sequence ID" value="NZ_JBHSQE010000009.1"/>
</dbReference>
<dbReference type="SMART" id="SM00530">
    <property type="entry name" value="HTH_XRE"/>
    <property type="match status" value="1"/>
</dbReference>
<feature type="domain" description="HTH cro/C1-type" evidence="1">
    <location>
        <begin position="23"/>
        <end position="69"/>
    </location>
</feature>
<keyword evidence="3" id="KW-1185">Reference proteome</keyword>
<name>A0ABW1QCT3_9CORY</name>
<dbReference type="EMBL" id="JBHSQE010000009">
    <property type="protein sequence ID" value="MFC6147096.1"/>
    <property type="molecule type" value="Genomic_DNA"/>
</dbReference>
<dbReference type="PROSITE" id="PS50943">
    <property type="entry name" value="HTH_CROC1"/>
    <property type="match status" value="1"/>
</dbReference>
<dbReference type="InterPro" id="IPR010982">
    <property type="entry name" value="Lambda_DNA-bd_dom_sf"/>
</dbReference>
<proteinExistence type="predicted"/>
<dbReference type="CDD" id="cd00093">
    <property type="entry name" value="HTH_XRE"/>
    <property type="match status" value="1"/>
</dbReference>
<evidence type="ECO:0000313" key="2">
    <source>
        <dbReference type="EMBL" id="MFC6147096.1"/>
    </source>
</evidence>
<gene>
    <name evidence="2" type="ORF">ACFPUZ_09785</name>
</gene>
<dbReference type="InterPro" id="IPR001387">
    <property type="entry name" value="Cro/C1-type_HTH"/>
</dbReference>
<dbReference type="Proteomes" id="UP001596244">
    <property type="component" value="Unassembled WGS sequence"/>
</dbReference>
<reference evidence="3" key="1">
    <citation type="journal article" date="2019" name="Int. J. Syst. Evol. Microbiol.">
        <title>The Global Catalogue of Microorganisms (GCM) 10K type strain sequencing project: providing services to taxonomists for standard genome sequencing and annotation.</title>
        <authorList>
            <consortium name="The Broad Institute Genomics Platform"/>
            <consortium name="The Broad Institute Genome Sequencing Center for Infectious Disease"/>
            <person name="Wu L."/>
            <person name="Ma J."/>
        </authorList>
    </citation>
    <scope>NUCLEOTIDE SEQUENCE [LARGE SCALE GENOMIC DNA]</scope>
    <source>
        <strain evidence="3">CCUG 51943</strain>
    </source>
</reference>
<protein>
    <submittedName>
        <fullName evidence="2">Helix-turn-helix domain-containing protein</fullName>
    </submittedName>
</protein>
<dbReference type="Pfam" id="PF01381">
    <property type="entry name" value="HTH_3"/>
    <property type="match status" value="1"/>
</dbReference>
<comment type="caution">
    <text evidence="2">The sequence shown here is derived from an EMBL/GenBank/DDBJ whole genome shotgun (WGS) entry which is preliminary data.</text>
</comment>
<evidence type="ECO:0000259" key="1">
    <source>
        <dbReference type="PROSITE" id="PS50943"/>
    </source>
</evidence>
<evidence type="ECO:0000313" key="3">
    <source>
        <dbReference type="Proteomes" id="UP001596244"/>
    </source>
</evidence>
<sequence length="98" mass="10444">MPIDEHLLGAANADSQLDLVLKLREIRKANGVTVAEVAAAMDVDAAMIYRFEKGGTNFTAATLRKYAKAAGALLRLDAVNATSMSDLSTDHTSHRATI</sequence>